<gene>
    <name evidence="1" type="ORF">ABIF29_000192</name>
</gene>
<evidence type="ECO:0000313" key="2">
    <source>
        <dbReference type="Proteomes" id="UP001565471"/>
    </source>
</evidence>
<proteinExistence type="predicted"/>
<accession>A0ABV4EQH8</accession>
<organism evidence="1 2">
    <name type="scientific">Bradyrhizobium elkanii</name>
    <dbReference type="NCBI Taxonomy" id="29448"/>
    <lineage>
        <taxon>Bacteria</taxon>
        <taxon>Pseudomonadati</taxon>
        <taxon>Pseudomonadota</taxon>
        <taxon>Alphaproteobacteria</taxon>
        <taxon>Hyphomicrobiales</taxon>
        <taxon>Nitrobacteraceae</taxon>
        <taxon>Bradyrhizobium</taxon>
    </lineage>
</organism>
<evidence type="ECO:0000313" key="1">
    <source>
        <dbReference type="EMBL" id="MEY9313393.1"/>
    </source>
</evidence>
<name>A0ABV4EQH8_BRAEL</name>
<keyword evidence="2" id="KW-1185">Reference proteome</keyword>
<dbReference type="Proteomes" id="UP001565471">
    <property type="component" value="Unassembled WGS sequence"/>
</dbReference>
<comment type="caution">
    <text evidence="1">The sequence shown here is derived from an EMBL/GenBank/DDBJ whole genome shotgun (WGS) entry which is preliminary data.</text>
</comment>
<dbReference type="EMBL" id="JBGBZA010000001">
    <property type="protein sequence ID" value="MEY9313393.1"/>
    <property type="molecule type" value="Genomic_DNA"/>
</dbReference>
<protein>
    <submittedName>
        <fullName evidence="1">Uncharacterized protein</fullName>
    </submittedName>
</protein>
<reference evidence="1 2" key="1">
    <citation type="submission" date="2024-07" db="EMBL/GenBank/DDBJ databases">
        <title>Genomic Encyclopedia of Type Strains, Phase V (KMG-V): Genome sequencing to study the core and pangenomes of soil and plant-associated prokaryotes.</title>
        <authorList>
            <person name="Whitman W."/>
        </authorList>
    </citation>
    <scope>NUCLEOTIDE SEQUENCE [LARGE SCALE GENOMIC DNA]</scope>
    <source>
        <strain evidence="1 2">USDA 415</strain>
    </source>
</reference>
<sequence>MTAQIALDRAEATQGVQGSSHAHGLDQIIDKAGRDALHIGLLHRGGERLLGHPARLQQFDRASARFPDPVTVAVALGKAFHIRFAVGGAGQCGKIGGSSNQVGVSKPILPTNCQ</sequence>